<dbReference type="EMBL" id="CAUWAG010000013">
    <property type="protein sequence ID" value="CAJ2509845.1"/>
    <property type="molecule type" value="Genomic_DNA"/>
</dbReference>
<comment type="caution">
    <text evidence="1">The sequence shown here is derived from an EMBL/GenBank/DDBJ whole genome shotgun (WGS) entry which is preliminary data.</text>
</comment>
<proteinExistence type="predicted"/>
<organism evidence="1 2">
    <name type="scientific">Anthostomella pinea</name>
    <dbReference type="NCBI Taxonomy" id="933095"/>
    <lineage>
        <taxon>Eukaryota</taxon>
        <taxon>Fungi</taxon>
        <taxon>Dikarya</taxon>
        <taxon>Ascomycota</taxon>
        <taxon>Pezizomycotina</taxon>
        <taxon>Sordariomycetes</taxon>
        <taxon>Xylariomycetidae</taxon>
        <taxon>Xylariales</taxon>
        <taxon>Xylariaceae</taxon>
        <taxon>Anthostomella</taxon>
    </lineage>
</organism>
<dbReference type="SUPFAM" id="SSF53474">
    <property type="entry name" value="alpha/beta-Hydrolases"/>
    <property type="match status" value="1"/>
</dbReference>
<accession>A0AAI8YMA6</accession>
<dbReference type="AlphaFoldDB" id="A0AAI8YMA6"/>
<evidence type="ECO:0000313" key="2">
    <source>
        <dbReference type="Proteomes" id="UP001295740"/>
    </source>
</evidence>
<keyword evidence="2" id="KW-1185">Reference proteome</keyword>
<protein>
    <submittedName>
        <fullName evidence="1">Uu.00g057450.m01.CDS01</fullName>
    </submittedName>
</protein>
<evidence type="ECO:0000313" key="1">
    <source>
        <dbReference type="EMBL" id="CAJ2509845.1"/>
    </source>
</evidence>
<name>A0AAI8YMA6_9PEZI</name>
<gene>
    <name evidence="1" type="ORF">KHLLAP_LOCUS10313</name>
</gene>
<sequence length="156" mass="17745">MPQDMQQAHNEAENKGVYDSPGYKDAMAYYFKKHVCRAEPFPPPEMLPTMKNFDEDRTVYSTMYGPSSLTMIGSLKDWTVIPRLAKINVPTLVYNGEFDTSNDIAQVPFFELIPRVRWVTLPGAGHMCHLEGSGLRERTLKLVGEFLTQKDIVEAE</sequence>
<dbReference type="Gene3D" id="3.40.50.1820">
    <property type="entry name" value="alpha/beta hydrolase"/>
    <property type="match status" value="1"/>
</dbReference>
<reference evidence="1" key="1">
    <citation type="submission" date="2023-10" db="EMBL/GenBank/DDBJ databases">
        <authorList>
            <person name="Hackl T."/>
        </authorList>
    </citation>
    <scope>NUCLEOTIDE SEQUENCE</scope>
</reference>
<dbReference type="Proteomes" id="UP001295740">
    <property type="component" value="Unassembled WGS sequence"/>
</dbReference>
<dbReference type="InterPro" id="IPR029058">
    <property type="entry name" value="AB_hydrolase_fold"/>
</dbReference>